<proteinExistence type="predicted"/>
<sequence>MKTLTFGNTQFVAEKIIKTSSDIIGLNGNNVAFSFNGISDFSKFTLGEGQEFDSEPATAEQQQISQILADQAKMKQDIDLLKQDIADLKGDATQ</sequence>
<accession>A0ABW5S5Q9</accession>
<evidence type="ECO:0000313" key="2">
    <source>
        <dbReference type="Proteomes" id="UP001597399"/>
    </source>
</evidence>
<comment type="caution">
    <text evidence="1">The sequence shown here is derived from an EMBL/GenBank/DDBJ whole genome shotgun (WGS) entry which is preliminary data.</text>
</comment>
<gene>
    <name evidence="1" type="ORF">ACFSUE_16060</name>
</gene>
<keyword evidence="2" id="KW-1185">Reference proteome</keyword>
<dbReference type="RefSeq" id="WP_253060723.1">
    <property type="nucleotide sequence ID" value="NZ_JAMXWM010000007.1"/>
</dbReference>
<name>A0ABW5S5Q9_9BACL</name>
<organism evidence="1 2">
    <name type="scientific">Sporolactobacillus shoreicorticis</name>
    <dbReference type="NCBI Taxonomy" id="1923877"/>
    <lineage>
        <taxon>Bacteria</taxon>
        <taxon>Bacillati</taxon>
        <taxon>Bacillota</taxon>
        <taxon>Bacilli</taxon>
        <taxon>Bacillales</taxon>
        <taxon>Sporolactobacillaceae</taxon>
        <taxon>Sporolactobacillus</taxon>
    </lineage>
</organism>
<dbReference type="EMBL" id="JBHUMQ010000039">
    <property type="protein sequence ID" value="MFD2695121.1"/>
    <property type="molecule type" value="Genomic_DNA"/>
</dbReference>
<protein>
    <submittedName>
        <fullName evidence="1">Uncharacterized protein</fullName>
    </submittedName>
</protein>
<reference evidence="2" key="1">
    <citation type="journal article" date="2019" name="Int. J. Syst. Evol. Microbiol.">
        <title>The Global Catalogue of Microorganisms (GCM) 10K type strain sequencing project: providing services to taxonomists for standard genome sequencing and annotation.</title>
        <authorList>
            <consortium name="The Broad Institute Genomics Platform"/>
            <consortium name="The Broad Institute Genome Sequencing Center for Infectious Disease"/>
            <person name="Wu L."/>
            <person name="Ma J."/>
        </authorList>
    </citation>
    <scope>NUCLEOTIDE SEQUENCE [LARGE SCALE GENOMIC DNA]</scope>
    <source>
        <strain evidence="2">TISTR 2466</strain>
    </source>
</reference>
<dbReference type="Proteomes" id="UP001597399">
    <property type="component" value="Unassembled WGS sequence"/>
</dbReference>
<evidence type="ECO:0000313" key="1">
    <source>
        <dbReference type="EMBL" id="MFD2695121.1"/>
    </source>
</evidence>